<reference evidence="3" key="1">
    <citation type="journal article" date="2019" name="Int. J. Syst. Evol. Microbiol.">
        <title>The Global Catalogue of Microorganisms (GCM) 10K type strain sequencing project: providing services to taxonomists for standard genome sequencing and annotation.</title>
        <authorList>
            <consortium name="The Broad Institute Genomics Platform"/>
            <consortium name="The Broad Institute Genome Sequencing Center for Infectious Disease"/>
            <person name="Wu L."/>
            <person name="Ma J."/>
        </authorList>
    </citation>
    <scope>NUCLEOTIDE SEQUENCE [LARGE SCALE GENOMIC DNA]</scope>
    <source>
        <strain evidence="3">KCTC 42986</strain>
    </source>
</reference>
<evidence type="ECO:0000313" key="2">
    <source>
        <dbReference type="EMBL" id="MFC3106615.1"/>
    </source>
</evidence>
<evidence type="ECO:0000259" key="1">
    <source>
        <dbReference type="PROSITE" id="PS51502"/>
    </source>
</evidence>
<name>A0ABV7EXV7_9BURK</name>
<dbReference type="InterPro" id="IPR013097">
    <property type="entry name" value="Dabb"/>
</dbReference>
<organism evidence="2 3">
    <name type="scientific">Undibacterium arcticum</name>
    <dbReference type="NCBI Taxonomy" id="1762892"/>
    <lineage>
        <taxon>Bacteria</taxon>
        <taxon>Pseudomonadati</taxon>
        <taxon>Pseudomonadota</taxon>
        <taxon>Betaproteobacteria</taxon>
        <taxon>Burkholderiales</taxon>
        <taxon>Oxalobacteraceae</taxon>
        <taxon>Undibacterium</taxon>
    </lineage>
</organism>
<accession>A0ABV7EXV7</accession>
<keyword evidence="3" id="KW-1185">Reference proteome</keyword>
<protein>
    <submittedName>
        <fullName evidence="2">Dabb family protein</fullName>
    </submittedName>
</protein>
<dbReference type="InterPro" id="IPR011008">
    <property type="entry name" value="Dimeric_a/b-barrel"/>
</dbReference>
<dbReference type="EMBL" id="JBHRTP010000003">
    <property type="protein sequence ID" value="MFC3106615.1"/>
    <property type="molecule type" value="Genomic_DNA"/>
</dbReference>
<gene>
    <name evidence="2" type="ORF">ACFOFO_01340</name>
</gene>
<sequence>MPETAQIYLAEGADRTAFEAALKTLPGLYAANLPGCWGAGDYTWDSAPGTSAPANLESLPGVVRVDAVRYTPIGGGLRDPALAQGVKRTLLLRVWPGTDTARVERFEQELLQMPHYMAGIRNWSLGRCEPGSAWTHVWQQEFADVADLLGEYLMHPYHWAWVDRWFDSEHPDRIVDGVLSHAFCPMAGPVLASLS</sequence>
<dbReference type="SUPFAM" id="SSF54909">
    <property type="entry name" value="Dimeric alpha+beta barrel"/>
    <property type="match status" value="1"/>
</dbReference>
<dbReference type="SMART" id="SM00886">
    <property type="entry name" value="Dabb"/>
    <property type="match status" value="1"/>
</dbReference>
<dbReference type="PROSITE" id="PS51502">
    <property type="entry name" value="S_R_A_B_BARREL"/>
    <property type="match status" value="1"/>
</dbReference>
<evidence type="ECO:0000313" key="3">
    <source>
        <dbReference type="Proteomes" id="UP001595530"/>
    </source>
</evidence>
<dbReference type="Pfam" id="PF07876">
    <property type="entry name" value="Dabb"/>
    <property type="match status" value="1"/>
</dbReference>
<dbReference type="RefSeq" id="WP_390325048.1">
    <property type="nucleotide sequence ID" value="NZ_JBHRTP010000003.1"/>
</dbReference>
<comment type="caution">
    <text evidence="2">The sequence shown here is derived from an EMBL/GenBank/DDBJ whole genome shotgun (WGS) entry which is preliminary data.</text>
</comment>
<dbReference type="Proteomes" id="UP001595530">
    <property type="component" value="Unassembled WGS sequence"/>
</dbReference>
<dbReference type="Gene3D" id="3.30.70.100">
    <property type="match status" value="1"/>
</dbReference>
<proteinExistence type="predicted"/>
<feature type="domain" description="Stress-response A/B barrel" evidence="1">
    <location>
        <begin position="86"/>
        <end position="183"/>
    </location>
</feature>